<comment type="subcellular location">
    <subcellularLocation>
        <location evidence="1">Membrane</location>
        <topology evidence="1">Multi-pass membrane protein</topology>
    </subcellularLocation>
</comment>
<dbReference type="AlphaFoldDB" id="A0A319DEW9"/>
<dbReference type="VEuPathDB" id="FungiDB:BO71DRAFT_336319"/>
<feature type="transmembrane region" description="Helical" evidence="5">
    <location>
        <begin position="234"/>
        <end position="254"/>
    </location>
</feature>
<feature type="transmembrane region" description="Helical" evidence="5">
    <location>
        <begin position="155"/>
        <end position="179"/>
    </location>
</feature>
<organism evidence="6 7">
    <name type="scientific">Aspergillus ellipticus CBS 707.79</name>
    <dbReference type="NCBI Taxonomy" id="1448320"/>
    <lineage>
        <taxon>Eukaryota</taxon>
        <taxon>Fungi</taxon>
        <taxon>Dikarya</taxon>
        <taxon>Ascomycota</taxon>
        <taxon>Pezizomycotina</taxon>
        <taxon>Eurotiomycetes</taxon>
        <taxon>Eurotiomycetidae</taxon>
        <taxon>Eurotiales</taxon>
        <taxon>Aspergillaceae</taxon>
        <taxon>Aspergillus</taxon>
        <taxon>Aspergillus subgen. Circumdati</taxon>
    </lineage>
</organism>
<dbReference type="InterPro" id="IPR007568">
    <property type="entry name" value="RTA1"/>
</dbReference>
<name>A0A319DEW9_9EURO</name>
<feature type="transmembrane region" description="Helical" evidence="5">
    <location>
        <begin position="12"/>
        <end position="34"/>
    </location>
</feature>
<sequence>MVVGEYRLYHYAPSLVAAIAATACFGLITTCHLIHYFAQRTWFFTPFILGGIFETIGYLGRIINSQQTPNWTTAPYIMQELLLLIAPSSFTASIYMILGRIIRVTKGDSRSLIPARSVTRIFVIVDVVAFLAQAGGGGILAQATTTSRQHLGNGIIIGGLLVQIIFFALFILVSVIFHLRMRRDPTRRGRKTHVKWHRFLIVLYITNVLILTRCVFRVIEFAQGTNGTLQSHEIWLYIFDGLLMFLVMIILLIYHPSRLLTTAKVRDTSQIRRRRKRRTHPSPRRREY</sequence>
<proteinExistence type="predicted"/>
<keyword evidence="2 5" id="KW-0812">Transmembrane</keyword>
<evidence type="ECO:0000313" key="6">
    <source>
        <dbReference type="EMBL" id="PYH89603.1"/>
    </source>
</evidence>
<evidence type="ECO:0000313" key="7">
    <source>
        <dbReference type="Proteomes" id="UP000247810"/>
    </source>
</evidence>
<evidence type="ECO:0000256" key="4">
    <source>
        <dbReference type="ARBA" id="ARBA00023136"/>
    </source>
</evidence>
<dbReference type="Proteomes" id="UP000247810">
    <property type="component" value="Unassembled WGS sequence"/>
</dbReference>
<dbReference type="EMBL" id="KZ826021">
    <property type="protein sequence ID" value="PYH89603.1"/>
    <property type="molecule type" value="Genomic_DNA"/>
</dbReference>
<evidence type="ECO:0000256" key="1">
    <source>
        <dbReference type="ARBA" id="ARBA00004141"/>
    </source>
</evidence>
<feature type="transmembrane region" description="Helical" evidence="5">
    <location>
        <begin position="121"/>
        <end position="143"/>
    </location>
</feature>
<feature type="transmembrane region" description="Helical" evidence="5">
    <location>
        <begin position="41"/>
        <end position="61"/>
    </location>
</feature>
<keyword evidence="7" id="KW-1185">Reference proteome</keyword>
<dbReference type="PANTHER" id="PTHR31465">
    <property type="entry name" value="PROTEIN RTA1-RELATED"/>
    <property type="match status" value="1"/>
</dbReference>
<dbReference type="PROSITE" id="PS51257">
    <property type="entry name" value="PROKAR_LIPOPROTEIN"/>
    <property type="match status" value="1"/>
</dbReference>
<dbReference type="PANTHER" id="PTHR31465:SF1">
    <property type="entry name" value="PROTEIN RTA1-RELATED"/>
    <property type="match status" value="1"/>
</dbReference>
<dbReference type="STRING" id="1448320.A0A319DEW9"/>
<protein>
    <submittedName>
        <fullName evidence="6">RTA1-domain-containing protein</fullName>
    </submittedName>
</protein>
<feature type="transmembrane region" description="Helical" evidence="5">
    <location>
        <begin position="199"/>
        <end position="219"/>
    </location>
</feature>
<dbReference type="OrthoDB" id="3358017at2759"/>
<accession>A0A319DEW9</accession>
<evidence type="ECO:0000256" key="5">
    <source>
        <dbReference type="SAM" id="Phobius"/>
    </source>
</evidence>
<keyword evidence="3 5" id="KW-1133">Transmembrane helix</keyword>
<gene>
    <name evidence="6" type="ORF">BO71DRAFT_336319</name>
</gene>
<feature type="transmembrane region" description="Helical" evidence="5">
    <location>
        <begin position="81"/>
        <end position="101"/>
    </location>
</feature>
<reference evidence="6 7" key="1">
    <citation type="submission" date="2018-02" db="EMBL/GenBank/DDBJ databases">
        <title>The genomes of Aspergillus section Nigri reveals drivers in fungal speciation.</title>
        <authorList>
            <consortium name="DOE Joint Genome Institute"/>
            <person name="Vesth T.C."/>
            <person name="Nybo J."/>
            <person name="Theobald S."/>
            <person name="Brandl J."/>
            <person name="Frisvad J.C."/>
            <person name="Nielsen K.F."/>
            <person name="Lyhne E.K."/>
            <person name="Kogle M.E."/>
            <person name="Kuo A."/>
            <person name="Riley R."/>
            <person name="Clum A."/>
            <person name="Nolan M."/>
            <person name="Lipzen A."/>
            <person name="Salamov A."/>
            <person name="Henrissat B."/>
            <person name="Wiebenga A."/>
            <person name="De vries R.P."/>
            <person name="Grigoriev I.V."/>
            <person name="Mortensen U.H."/>
            <person name="Andersen M.R."/>
            <person name="Baker S.E."/>
        </authorList>
    </citation>
    <scope>NUCLEOTIDE SEQUENCE [LARGE SCALE GENOMIC DNA]</scope>
    <source>
        <strain evidence="6 7">CBS 707.79</strain>
    </source>
</reference>
<evidence type="ECO:0000256" key="2">
    <source>
        <dbReference type="ARBA" id="ARBA00022692"/>
    </source>
</evidence>
<dbReference type="Pfam" id="PF04479">
    <property type="entry name" value="RTA1"/>
    <property type="match status" value="1"/>
</dbReference>
<keyword evidence="4 5" id="KW-0472">Membrane</keyword>
<evidence type="ECO:0000256" key="3">
    <source>
        <dbReference type="ARBA" id="ARBA00022989"/>
    </source>
</evidence>
<dbReference type="GO" id="GO:0016020">
    <property type="term" value="C:membrane"/>
    <property type="evidence" value="ECO:0007669"/>
    <property type="project" value="UniProtKB-SubCell"/>
</dbReference>